<comment type="caution">
    <text evidence="2">The sequence shown here is derived from an EMBL/GenBank/DDBJ whole genome shotgun (WGS) entry which is preliminary data.</text>
</comment>
<dbReference type="PROSITE" id="PS50943">
    <property type="entry name" value="HTH_CROC1"/>
    <property type="match status" value="1"/>
</dbReference>
<dbReference type="InterPro" id="IPR010982">
    <property type="entry name" value="Lambda_DNA-bd_dom_sf"/>
</dbReference>
<sequence>MDAATIVKRVRALTGVTRKELAKLAGLSPSTIGRIEQGALDPTWGTLSRILEATGYRINGDAVVSAGDPTAITAARPVLEALLAPVTAALTGALAPTEGNQPTASSVVNQWLGRWARAGWLSERADADDVVSVAVAAGNASKIARRNVARRNVAAPDGWRALAQRLGEENIDYAVSGLIAARPDRATATAVSPVIYVDDPSLAVTRLCLEEVAAGRGVLLIAPGGDELARVETDGGIRFVSRAQGVLDAFAGSGREPDKAEDTLRSLLAVSA</sequence>
<dbReference type="InterPro" id="IPR001387">
    <property type="entry name" value="Cro/C1-type_HTH"/>
</dbReference>
<dbReference type="Gene3D" id="1.10.260.40">
    <property type="entry name" value="lambda repressor-like DNA-binding domains"/>
    <property type="match status" value="1"/>
</dbReference>
<dbReference type="SMART" id="SM00530">
    <property type="entry name" value="HTH_XRE"/>
    <property type="match status" value="1"/>
</dbReference>
<protein>
    <submittedName>
        <fullName evidence="2">Transcriptional regulator</fullName>
    </submittedName>
</protein>
<dbReference type="RefSeq" id="WP_188757260.1">
    <property type="nucleotide sequence ID" value="NZ_BMJY01000025.1"/>
</dbReference>
<dbReference type="AlphaFoldDB" id="A0A917IH84"/>
<keyword evidence="3" id="KW-1185">Reference proteome</keyword>
<dbReference type="SUPFAM" id="SSF47413">
    <property type="entry name" value="lambda repressor-like DNA-binding domains"/>
    <property type="match status" value="1"/>
</dbReference>
<feature type="domain" description="HTH cro/C1-type" evidence="1">
    <location>
        <begin position="7"/>
        <end position="62"/>
    </location>
</feature>
<organism evidence="2 3">
    <name type="scientific">Microbacterium album</name>
    <dbReference type="NCBI Taxonomy" id="2053191"/>
    <lineage>
        <taxon>Bacteria</taxon>
        <taxon>Bacillati</taxon>
        <taxon>Actinomycetota</taxon>
        <taxon>Actinomycetes</taxon>
        <taxon>Micrococcales</taxon>
        <taxon>Microbacteriaceae</taxon>
        <taxon>Microbacterium</taxon>
    </lineage>
</organism>
<dbReference type="CDD" id="cd00093">
    <property type="entry name" value="HTH_XRE"/>
    <property type="match status" value="1"/>
</dbReference>
<reference evidence="2" key="1">
    <citation type="journal article" date="2014" name="Int. J. Syst. Evol. Microbiol.">
        <title>Complete genome sequence of Corynebacterium casei LMG S-19264T (=DSM 44701T), isolated from a smear-ripened cheese.</title>
        <authorList>
            <consortium name="US DOE Joint Genome Institute (JGI-PGF)"/>
            <person name="Walter F."/>
            <person name="Albersmeier A."/>
            <person name="Kalinowski J."/>
            <person name="Ruckert C."/>
        </authorList>
    </citation>
    <scope>NUCLEOTIDE SEQUENCE</scope>
    <source>
        <strain evidence="2">CGMCC 1.15794</strain>
    </source>
</reference>
<accession>A0A917IH84</accession>
<dbReference type="EMBL" id="BMJY01000025">
    <property type="protein sequence ID" value="GGH51232.1"/>
    <property type="molecule type" value="Genomic_DNA"/>
</dbReference>
<dbReference type="Pfam" id="PF13560">
    <property type="entry name" value="HTH_31"/>
    <property type="match status" value="1"/>
</dbReference>
<evidence type="ECO:0000313" key="3">
    <source>
        <dbReference type="Proteomes" id="UP000657592"/>
    </source>
</evidence>
<gene>
    <name evidence="2" type="ORF">GCM10010921_30530</name>
</gene>
<evidence type="ECO:0000259" key="1">
    <source>
        <dbReference type="PROSITE" id="PS50943"/>
    </source>
</evidence>
<dbReference type="GO" id="GO:0003677">
    <property type="term" value="F:DNA binding"/>
    <property type="evidence" value="ECO:0007669"/>
    <property type="project" value="InterPro"/>
</dbReference>
<evidence type="ECO:0000313" key="2">
    <source>
        <dbReference type="EMBL" id="GGH51232.1"/>
    </source>
</evidence>
<reference evidence="2" key="2">
    <citation type="submission" date="2020-09" db="EMBL/GenBank/DDBJ databases">
        <authorList>
            <person name="Sun Q."/>
            <person name="Zhou Y."/>
        </authorList>
    </citation>
    <scope>NUCLEOTIDE SEQUENCE</scope>
    <source>
        <strain evidence="2">CGMCC 1.15794</strain>
    </source>
</reference>
<proteinExistence type="predicted"/>
<name>A0A917IH84_9MICO</name>
<dbReference type="Proteomes" id="UP000657592">
    <property type="component" value="Unassembled WGS sequence"/>
</dbReference>